<keyword evidence="1" id="KW-0812">Transmembrane</keyword>
<comment type="caution">
    <text evidence="2">The sequence shown here is derived from an EMBL/GenBank/DDBJ whole genome shotgun (WGS) entry which is preliminary data.</text>
</comment>
<accession>A0A0F9PXW8</accession>
<gene>
    <name evidence="2" type="ORF">LCGC14_0773080</name>
</gene>
<sequence length="52" mass="5313">MSKVLTVSGLIVGFLGVATVLGSIHISGTPFGIGLIAVLFGWGLISSGRKRE</sequence>
<proteinExistence type="predicted"/>
<feature type="transmembrane region" description="Helical" evidence="1">
    <location>
        <begin position="32"/>
        <end position="48"/>
    </location>
</feature>
<dbReference type="AlphaFoldDB" id="A0A0F9PXW8"/>
<evidence type="ECO:0000313" key="2">
    <source>
        <dbReference type="EMBL" id="KKN36485.1"/>
    </source>
</evidence>
<protein>
    <submittedName>
        <fullName evidence="2">Uncharacterized protein</fullName>
    </submittedName>
</protein>
<evidence type="ECO:0000256" key="1">
    <source>
        <dbReference type="SAM" id="Phobius"/>
    </source>
</evidence>
<organism evidence="2">
    <name type="scientific">marine sediment metagenome</name>
    <dbReference type="NCBI Taxonomy" id="412755"/>
    <lineage>
        <taxon>unclassified sequences</taxon>
        <taxon>metagenomes</taxon>
        <taxon>ecological metagenomes</taxon>
    </lineage>
</organism>
<keyword evidence="1" id="KW-0472">Membrane</keyword>
<reference evidence="2" key="1">
    <citation type="journal article" date="2015" name="Nature">
        <title>Complex archaea that bridge the gap between prokaryotes and eukaryotes.</title>
        <authorList>
            <person name="Spang A."/>
            <person name="Saw J.H."/>
            <person name="Jorgensen S.L."/>
            <person name="Zaremba-Niedzwiedzka K."/>
            <person name="Martijn J."/>
            <person name="Lind A.E."/>
            <person name="van Eijk R."/>
            <person name="Schleper C."/>
            <person name="Guy L."/>
            <person name="Ettema T.J."/>
        </authorList>
    </citation>
    <scope>NUCLEOTIDE SEQUENCE</scope>
</reference>
<name>A0A0F9PXW8_9ZZZZ</name>
<keyword evidence="1" id="KW-1133">Transmembrane helix</keyword>
<dbReference type="EMBL" id="LAZR01001962">
    <property type="protein sequence ID" value="KKN36485.1"/>
    <property type="molecule type" value="Genomic_DNA"/>
</dbReference>